<keyword evidence="2 6" id="KW-0223">Dioxygenase</keyword>
<dbReference type="PANTHER" id="PTHR33711">
    <property type="entry name" value="DIOXYGENASE, PUTATIVE (AFU_ORTHOLOGUE AFUA_2G02910)-RELATED"/>
    <property type="match status" value="1"/>
</dbReference>
<dbReference type="InterPro" id="IPR050770">
    <property type="entry name" value="Intradiol_RC_Dioxygenase"/>
</dbReference>
<evidence type="ECO:0000313" key="6">
    <source>
        <dbReference type="EMBL" id="PSH67841.1"/>
    </source>
</evidence>
<evidence type="ECO:0000256" key="2">
    <source>
        <dbReference type="ARBA" id="ARBA00022964"/>
    </source>
</evidence>
<proteinExistence type="inferred from homology"/>
<keyword evidence="4" id="KW-0732">Signal</keyword>
<dbReference type="SUPFAM" id="SSF49482">
    <property type="entry name" value="Aromatic compound dioxygenase"/>
    <property type="match status" value="1"/>
</dbReference>
<keyword evidence="3" id="KW-0560">Oxidoreductase</keyword>
<dbReference type="GO" id="GO:0016702">
    <property type="term" value="F:oxidoreductase activity, acting on single donors with incorporation of molecular oxygen, incorporation of two atoms of oxygen"/>
    <property type="evidence" value="ECO:0007669"/>
    <property type="project" value="InterPro"/>
</dbReference>
<dbReference type="GO" id="GO:0008199">
    <property type="term" value="F:ferric iron binding"/>
    <property type="evidence" value="ECO:0007669"/>
    <property type="project" value="InterPro"/>
</dbReference>
<dbReference type="InterPro" id="IPR000627">
    <property type="entry name" value="Intradiol_dOase_C"/>
</dbReference>
<dbReference type="Gene3D" id="2.60.130.10">
    <property type="entry name" value="Aromatic compound dioxygenase"/>
    <property type="match status" value="1"/>
</dbReference>
<feature type="chain" id="PRO_5015142056" evidence="4">
    <location>
        <begin position="22"/>
        <end position="196"/>
    </location>
</feature>
<dbReference type="OrthoDB" id="9805815at2"/>
<dbReference type="RefSeq" id="WP_106712226.1">
    <property type="nucleotide sequence ID" value="NZ_PGGO01000012.1"/>
</dbReference>
<accession>A0A2P7BMZ6</accession>
<dbReference type="AlphaFoldDB" id="A0A2P7BMZ6"/>
<evidence type="ECO:0000256" key="1">
    <source>
        <dbReference type="ARBA" id="ARBA00007825"/>
    </source>
</evidence>
<name>A0A2P7BMZ6_9HYPH</name>
<organism evidence="6 7">
    <name type="scientific">Phyllobacterium brassicacearum</name>
    <dbReference type="NCBI Taxonomy" id="314235"/>
    <lineage>
        <taxon>Bacteria</taxon>
        <taxon>Pseudomonadati</taxon>
        <taxon>Pseudomonadota</taxon>
        <taxon>Alphaproteobacteria</taxon>
        <taxon>Hyphomicrobiales</taxon>
        <taxon>Phyllobacteriaceae</taxon>
        <taxon>Phyllobacterium</taxon>
    </lineage>
</organism>
<evidence type="ECO:0000313" key="7">
    <source>
        <dbReference type="Proteomes" id="UP000241444"/>
    </source>
</evidence>
<evidence type="ECO:0000256" key="4">
    <source>
        <dbReference type="SAM" id="SignalP"/>
    </source>
</evidence>
<feature type="signal peptide" evidence="4">
    <location>
        <begin position="1"/>
        <end position="21"/>
    </location>
</feature>
<evidence type="ECO:0000256" key="3">
    <source>
        <dbReference type="ARBA" id="ARBA00023002"/>
    </source>
</evidence>
<comment type="similarity">
    <text evidence="1">Belongs to the intradiol ring-cleavage dioxygenase family.</text>
</comment>
<reference evidence="7" key="1">
    <citation type="submission" date="2017-11" db="EMBL/GenBank/DDBJ databases">
        <authorList>
            <person name="Kuznetsova I."/>
            <person name="Sazanova A."/>
            <person name="Chirak E."/>
            <person name="Safronova V."/>
            <person name="Willems A."/>
        </authorList>
    </citation>
    <scope>NUCLEOTIDE SEQUENCE [LARGE SCALE GENOMIC DNA]</scope>
    <source>
        <strain evidence="7">STM 196</strain>
    </source>
</reference>
<comment type="caution">
    <text evidence="6">The sequence shown here is derived from an EMBL/GenBank/DDBJ whole genome shotgun (WGS) entry which is preliminary data.</text>
</comment>
<gene>
    <name evidence="6" type="ORF">CU102_16690</name>
</gene>
<evidence type="ECO:0000259" key="5">
    <source>
        <dbReference type="Pfam" id="PF00775"/>
    </source>
</evidence>
<protein>
    <submittedName>
        <fullName evidence="6">Intradiol ring-cleavage dioxygenase</fullName>
    </submittedName>
</protein>
<dbReference type="Pfam" id="PF00775">
    <property type="entry name" value="Dioxygenase_C"/>
    <property type="match status" value="1"/>
</dbReference>
<dbReference type="CDD" id="cd00421">
    <property type="entry name" value="intradiol_dioxygenase"/>
    <property type="match status" value="1"/>
</dbReference>
<sequence>MKPTRRSILAAFLAVPSIKAAGVFDAHALSPQPVLDLTPACGDADELTVAQTEGPYFKPSSPLKQDFAADAPGGTRITIAGFVLGTNCEPVSKALVELWHADDHGAYDLDGYKLRGHQFSDDSGRWWFSTIVPALYPGRTRHYHLKVQKPGGKVLTTQLYFPGEPQNEEDRIFDKRLLLQMSDTADGKFGRFDFVV</sequence>
<dbReference type="EMBL" id="PGGO01000012">
    <property type="protein sequence ID" value="PSH67841.1"/>
    <property type="molecule type" value="Genomic_DNA"/>
</dbReference>
<keyword evidence="7" id="KW-1185">Reference proteome</keyword>
<dbReference type="InterPro" id="IPR015889">
    <property type="entry name" value="Intradiol_dOase_core"/>
</dbReference>
<feature type="domain" description="Intradiol ring-cleavage dioxygenases" evidence="5">
    <location>
        <begin position="53"/>
        <end position="172"/>
    </location>
</feature>
<dbReference type="Proteomes" id="UP000241444">
    <property type="component" value="Unassembled WGS sequence"/>
</dbReference>
<dbReference type="PANTHER" id="PTHR33711:SF11">
    <property type="entry name" value="DIOXYGENASE"/>
    <property type="match status" value="1"/>
</dbReference>